<proteinExistence type="predicted"/>
<feature type="non-terminal residue" evidence="2">
    <location>
        <position position="1"/>
    </location>
</feature>
<organism evidence="2">
    <name type="scientific">Nothobranchius kadleci</name>
    <name type="common">African annual killifish</name>
    <dbReference type="NCBI Taxonomy" id="1051664"/>
    <lineage>
        <taxon>Eukaryota</taxon>
        <taxon>Metazoa</taxon>
        <taxon>Chordata</taxon>
        <taxon>Craniata</taxon>
        <taxon>Vertebrata</taxon>
        <taxon>Euteleostomi</taxon>
        <taxon>Actinopterygii</taxon>
        <taxon>Neopterygii</taxon>
        <taxon>Teleostei</taxon>
        <taxon>Neoteleostei</taxon>
        <taxon>Acanthomorphata</taxon>
        <taxon>Ovalentaria</taxon>
        <taxon>Atherinomorphae</taxon>
        <taxon>Cyprinodontiformes</taxon>
        <taxon>Nothobranchiidae</taxon>
        <taxon>Nothobranchius</taxon>
    </lineage>
</organism>
<sequence>GRNLASPARSGLAFASLQILLLSNRDGSERAKEKSSSEGKSIRDASEAAAASPPSPAFVLQPERTFSRSAFCIS</sequence>
<evidence type="ECO:0000256" key="1">
    <source>
        <dbReference type="SAM" id="MobiDB-lite"/>
    </source>
</evidence>
<dbReference type="EMBL" id="HADZ01013937">
    <property type="protein sequence ID" value="SBP77878.1"/>
    <property type="molecule type" value="Transcribed_RNA"/>
</dbReference>
<reference evidence="2" key="2">
    <citation type="submission" date="2016-06" db="EMBL/GenBank/DDBJ databases">
        <title>The genome of a short-lived fish provides insights into sex chromosome evolution and the genetic control of aging.</title>
        <authorList>
            <person name="Reichwald K."/>
            <person name="Felder M."/>
            <person name="Petzold A."/>
            <person name="Koch P."/>
            <person name="Groth M."/>
            <person name="Platzer M."/>
        </authorList>
    </citation>
    <scope>NUCLEOTIDE SEQUENCE</scope>
    <source>
        <tissue evidence="2">Brain</tissue>
    </source>
</reference>
<reference evidence="2" key="1">
    <citation type="submission" date="2016-05" db="EMBL/GenBank/DDBJ databases">
        <authorList>
            <person name="Lavstsen T."/>
            <person name="Jespersen J.S."/>
        </authorList>
    </citation>
    <scope>NUCLEOTIDE SEQUENCE</scope>
    <source>
        <tissue evidence="2">Brain</tissue>
    </source>
</reference>
<feature type="region of interest" description="Disordered" evidence="1">
    <location>
        <begin position="26"/>
        <end position="59"/>
    </location>
</feature>
<feature type="non-terminal residue" evidence="2">
    <location>
        <position position="74"/>
    </location>
</feature>
<gene>
    <name evidence="2" type="primary">Nfu_g_1_005380</name>
</gene>
<evidence type="ECO:0000313" key="2">
    <source>
        <dbReference type="EMBL" id="SBP77878.1"/>
    </source>
</evidence>
<accession>A0A1A8CFP2</accession>
<feature type="compositionally biased region" description="Basic and acidic residues" evidence="1">
    <location>
        <begin position="26"/>
        <end position="46"/>
    </location>
</feature>
<protein>
    <submittedName>
        <fullName evidence="2">Uncharacterized protein</fullName>
    </submittedName>
</protein>
<name>A0A1A8CFP2_NOTKA</name>
<dbReference type="AlphaFoldDB" id="A0A1A8CFP2"/>